<proteinExistence type="predicted"/>
<dbReference type="EMBL" id="NBCO01000019">
    <property type="protein sequence ID" value="ORC87937.1"/>
    <property type="molecule type" value="Genomic_DNA"/>
</dbReference>
<dbReference type="VEuPathDB" id="TriTrypDB:TM35_000191810"/>
<dbReference type="RefSeq" id="XP_028882003.1">
    <property type="nucleotide sequence ID" value="XM_029026679.1"/>
</dbReference>
<evidence type="ECO:0000256" key="1">
    <source>
        <dbReference type="SAM" id="MobiDB-lite"/>
    </source>
</evidence>
<comment type="caution">
    <text evidence="2">The sequence shown here is derived from an EMBL/GenBank/DDBJ whole genome shotgun (WGS) entry which is preliminary data.</text>
</comment>
<dbReference type="Proteomes" id="UP000192257">
    <property type="component" value="Unassembled WGS sequence"/>
</dbReference>
<sequence length="185" mass="20122">MQDQGFLQQEESDAALARQLHQEINGPDGSANPSKSETNPNRTQGGITLECPACTFINSYNDIVPGVRYTCEQCHTPLSLASTQNPSVLSTNEKKLVKCNLCECLNKIPNGTYDAILCGGCSHELKKGQTQNNSQPQQSHSETTRRIQVRCGECGSVNAVQVGNDVFNVRFECGSCQVVNEVSLQ</sequence>
<feature type="region of interest" description="Disordered" evidence="1">
    <location>
        <begin position="1"/>
        <end position="44"/>
    </location>
</feature>
<evidence type="ECO:0000313" key="3">
    <source>
        <dbReference type="Proteomes" id="UP000192257"/>
    </source>
</evidence>
<dbReference type="GeneID" id="39986459"/>
<reference evidence="2 3" key="1">
    <citation type="submission" date="2017-03" db="EMBL/GenBank/DDBJ databases">
        <title>An alternative strategy for trypanosome survival in the mammalian bloodstream revealed through genome and transcriptome analysis of the ubiquitous bovine parasite Trypanosoma (Megatrypanum) theileri.</title>
        <authorList>
            <person name="Kelly S."/>
            <person name="Ivens A."/>
            <person name="Mott A."/>
            <person name="O'Neill E."/>
            <person name="Emms D."/>
            <person name="Macleod O."/>
            <person name="Voorheis P."/>
            <person name="Matthews J."/>
            <person name="Matthews K."/>
            <person name="Carrington M."/>
        </authorList>
    </citation>
    <scope>NUCLEOTIDE SEQUENCE [LARGE SCALE GENOMIC DNA]</scope>
    <source>
        <strain evidence="2">Edinburgh</strain>
    </source>
</reference>
<dbReference type="OrthoDB" id="276203at2759"/>
<keyword evidence="3" id="KW-1185">Reference proteome</keyword>
<dbReference type="AlphaFoldDB" id="A0A1X0NT95"/>
<evidence type="ECO:0000313" key="2">
    <source>
        <dbReference type="EMBL" id="ORC87937.1"/>
    </source>
</evidence>
<feature type="compositionally biased region" description="Polar residues" evidence="1">
    <location>
        <begin position="31"/>
        <end position="44"/>
    </location>
</feature>
<protein>
    <submittedName>
        <fullName evidence="2">Uncharacterized protein</fullName>
    </submittedName>
</protein>
<organism evidence="2 3">
    <name type="scientific">Trypanosoma theileri</name>
    <dbReference type="NCBI Taxonomy" id="67003"/>
    <lineage>
        <taxon>Eukaryota</taxon>
        <taxon>Discoba</taxon>
        <taxon>Euglenozoa</taxon>
        <taxon>Kinetoplastea</taxon>
        <taxon>Metakinetoplastina</taxon>
        <taxon>Trypanosomatida</taxon>
        <taxon>Trypanosomatidae</taxon>
        <taxon>Trypanosoma</taxon>
    </lineage>
</organism>
<accession>A0A1X0NT95</accession>
<gene>
    <name evidence="2" type="ORF">TM35_000191810</name>
</gene>
<name>A0A1X0NT95_9TRYP</name>